<accession>A0ABY4U931</accession>
<protein>
    <submittedName>
        <fullName evidence="2">Insulinase family protein</fullName>
    </submittedName>
</protein>
<evidence type="ECO:0000259" key="1">
    <source>
        <dbReference type="Pfam" id="PF05193"/>
    </source>
</evidence>
<evidence type="ECO:0000313" key="3">
    <source>
        <dbReference type="Proteomes" id="UP001056619"/>
    </source>
</evidence>
<dbReference type="SUPFAM" id="SSF63411">
    <property type="entry name" value="LuxS/MPP-like metallohydrolase"/>
    <property type="match status" value="1"/>
</dbReference>
<name>A0ABY4U931_9SPHN</name>
<sequence length="351" mass="38884">MKDIDTLLFILREFASEQTFLPEAIERQRADVLREMDEKKIGNHIYADLVAAVGPGTPTDLIDAQNSQDVANAPIEVIEALYRDLYHPVSTVISVVGDVDPDAVIALIEDRFGDWRPEGTRREPSSEWELEADKISNLSVAAEPRSRIGTALSWSLPSSDTPLRRLVALDATLMDMLAVEALSARLRSQHPDTDKSNLRVSIDDGTNGYRLVLIVLVQPERDWVASVSNLSELACSLHSRRFSPDEWRAAKASTLASLHNRARAVGSVTNVALAGQLANAHSRGIWVFSPSELLFHATKIFPDLDESRGNAWLRDRIISGVQHLRVETPALSAYENPTEIVRKEFGSQSCE</sequence>
<dbReference type="RefSeq" id="WP_301642474.1">
    <property type="nucleotide sequence ID" value="NZ_CP098494.1"/>
</dbReference>
<gene>
    <name evidence="2" type="ORF">NCF85_02965</name>
</gene>
<dbReference type="InterPro" id="IPR011249">
    <property type="entry name" value="Metalloenz_LuxS/M16"/>
</dbReference>
<dbReference type="Gene3D" id="3.30.830.10">
    <property type="entry name" value="Metalloenzyme, LuxS/M16 peptidase-like"/>
    <property type="match status" value="1"/>
</dbReference>
<organism evidence="2 3">
    <name type="scientific">Qipengyuania citrea</name>
    <dbReference type="NCBI Taxonomy" id="225971"/>
    <lineage>
        <taxon>Bacteria</taxon>
        <taxon>Pseudomonadati</taxon>
        <taxon>Pseudomonadota</taxon>
        <taxon>Alphaproteobacteria</taxon>
        <taxon>Sphingomonadales</taxon>
        <taxon>Erythrobacteraceae</taxon>
        <taxon>Qipengyuania</taxon>
    </lineage>
</organism>
<reference evidence="2 3" key="1">
    <citation type="submission" date="2022-06" db="EMBL/GenBank/DDBJ databases">
        <authorList>
            <person name="Liu G."/>
        </authorList>
    </citation>
    <scope>NUCLEOTIDE SEQUENCE [LARGE SCALE GENOMIC DNA]</scope>
    <source>
        <strain evidence="2 3">E4</strain>
    </source>
</reference>
<dbReference type="Proteomes" id="UP001056619">
    <property type="component" value="Chromosome"/>
</dbReference>
<proteinExistence type="predicted"/>
<dbReference type="Pfam" id="PF05193">
    <property type="entry name" value="Peptidase_M16_C"/>
    <property type="match status" value="1"/>
</dbReference>
<keyword evidence="3" id="KW-1185">Reference proteome</keyword>
<feature type="domain" description="Peptidase M16 C-terminal" evidence="1">
    <location>
        <begin position="76"/>
        <end position="252"/>
    </location>
</feature>
<evidence type="ECO:0000313" key="2">
    <source>
        <dbReference type="EMBL" id="USA61958.1"/>
    </source>
</evidence>
<dbReference type="InterPro" id="IPR007863">
    <property type="entry name" value="Peptidase_M16_C"/>
</dbReference>
<dbReference type="EMBL" id="CP098494">
    <property type="protein sequence ID" value="USA61958.1"/>
    <property type="molecule type" value="Genomic_DNA"/>
</dbReference>